<dbReference type="GO" id="GO:0006355">
    <property type="term" value="P:regulation of DNA-templated transcription"/>
    <property type="evidence" value="ECO:0007669"/>
    <property type="project" value="InterPro"/>
</dbReference>
<accession>A0A5Q3Q626</accession>
<evidence type="ECO:0000259" key="1">
    <source>
        <dbReference type="Pfam" id="PF01402"/>
    </source>
</evidence>
<dbReference type="Proteomes" id="UP000371041">
    <property type="component" value="Chromosome"/>
</dbReference>
<proteinExistence type="predicted"/>
<evidence type="ECO:0000313" key="2">
    <source>
        <dbReference type="EMBL" id="QGK68916.1"/>
    </source>
</evidence>
<feature type="domain" description="Ribbon-helix-helix protein CopG" evidence="1">
    <location>
        <begin position="7"/>
        <end position="45"/>
    </location>
</feature>
<dbReference type="EMBL" id="CP045929">
    <property type="protein sequence ID" value="QGK68916.1"/>
    <property type="molecule type" value="Genomic_DNA"/>
</dbReference>
<gene>
    <name evidence="2" type="ORF">GIY23_04630</name>
</gene>
<sequence>MTERVTVVQARLTEDDARQVDHDAAVLGLRNRSEALREGLRLLHQRAGHADLAREYDAFYGTSEAPISDITAAGDQVAAEVMSTDDDGR</sequence>
<dbReference type="RefSeq" id="WP_154075519.1">
    <property type="nucleotide sequence ID" value="NZ_CP045929.1"/>
</dbReference>
<dbReference type="AlphaFoldDB" id="A0A5Q3Q626"/>
<keyword evidence="3" id="KW-1185">Reference proteome</keyword>
<name>A0A5Q3Q626_9PSEU</name>
<dbReference type="InterPro" id="IPR002145">
    <property type="entry name" value="CopG"/>
</dbReference>
<dbReference type="Pfam" id="PF01402">
    <property type="entry name" value="RHH_1"/>
    <property type="match status" value="1"/>
</dbReference>
<dbReference type="KEGG" id="sace:GIY23_04630"/>
<evidence type="ECO:0000313" key="3">
    <source>
        <dbReference type="Proteomes" id="UP000371041"/>
    </source>
</evidence>
<reference evidence="3" key="1">
    <citation type="submission" date="2019-11" db="EMBL/GenBank/DDBJ databases">
        <title>The complete genome sequence of Saccharopolyspora sp. E2A.</title>
        <authorList>
            <person name="Zhang G."/>
        </authorList>
    </citation>
    <scope>NUCLEOTIDE SEQUENCE [LARGE SCALE GENOMIC DNA]</scope>
    <source>
        <strain evidence="3">E2A</strain>
    </source>
</reference>
<organism evidence="2 3">
    <name type="scientific">Allosaccharopolyspora coralli</name>
    <dbReference type="NCBI Taxonomy" id="2665642"/>
    <lineage>
        <taxon>Bacteria</taxon>
        <taxon>Bacillati</taxon>
        <taxon>Actinomycetota</taxon>
        <taxon>Actinomycetes</taxon>
        <taxon>Pseudonocardiales</taxon>
        <taxon>Pseudonocardiaceae</taxon>
        <taxon>Allosaccharopolyspora</taxon>
    </lineage>
</organism>
<protein>
    <submittedName>
        <fullName evidence="2">Ribbon-helix-helix protein, CopG family</fullName>
    </submittedName>
</protein>